<evidence type="ECO:0000313" key="2">
    <source>
        <dbReference type="EMBL" id="GAA1864285.1"/>
    </source>
</evidence>
<dbReference type="Proteomes" id="UP001501094">
    <property type="component" value="Unassembled WGS sequence"/>
</dbReference>
<feature type="region of interest" description="Disordered" evidence="1">
    <location>
        <begin position="1"/>
        <end position="24"/>
    </location>
</feature>
<dbReference type="EMBL" id="BAAANL010000004">
    <property type="protein sequence ID" value="GAA1864285.1"/>
    <property type="molecule type" value="Genomic_DNA"/>
</dbReference>
<dbReference type="InterPro" id="IPR009351">
    <property type="entry name" value="AlkZ-like"/>
</dbReference>
<evidence type="ECO:0000256" key="1">
    <source>
        <dbReference type="SAM" id="MobiDB-lite"/>
    </source>
</evidence>
<name>A0ABP4ZQ22_9MICO</name>
<accession>A0ABP4ZQ22</accession>
<keyword evidence="3" id="KW-1185">Reference proteome</keyword>
<dbReference type="Pfam" id="PF06224">
    <property type="entry name" value="AlkZ-like"/>
    <property type="match status" value="1"/>
</dbReference>
<organism evidence="2 3">
    <name type="scientific">Myceligenerans crystallogenes</name>
    <dbReference type="NCBI Taxonomy" id="316335"/>
    <lineage>
        <taxon>Bacteria</taxon>
        <taxon>Bacillati</taxon>
        <taxon>Actinomycetota</taxon>
        <taxon>Actinomycetes</taxon>
        <taxon>Micrococcales</taxon>
        <taxon>Promicromonosporaceae</taxon>
        <taxon>Myceligenerans</taxon>
    </lineage>
</organism>
<protein>
    <submittedName>
        <fullName evidence="2">Winged helix-turn-helix domain-containing protein</fullName>
    </submittedName>
</protein>
<dbReference type="PANTHER" id="PTHR30528:SF0">
    <property type="entry name" value="CYTOPLASMIC PROTEIN"/>
    <property type="match status" value="1"/>
</dbReference>
<dbReference type="PANTHER" id="PTHR30528">
    <property type="entry name" value="CYTOPLASMIC PROTEIN"/>
    <property type="match status" value="1"/>
</dbReference>
<proteinExistence type="predicted"/>
<sequence>MALAAQGLARPRVAGEDGAGPTTRQVHGALQRLGVLQIDSVNVLARAHLMPLYSRLGAYDVGQLVRLASRAPRRIVETWAHEASYVPVSTWPLLGWRRREYRDHAWGSIARTAHDHPAELDVVRQIVAASGPVTAAQVHTIMEAGGGPARPPKDNWGWNWSVARRCLELLFFTGEIAAAARDSAFQRRYDLTERVVPRQILAAGEPDDAAAVRGLIEIAARAHGVATQRDLNDYFRIGRGGTRELARQAVADLVDEGTLRPVTVRDAPGEWYLHRDATIPRRAEAHALLSPFDPVVFERNRLDALFDVHYRIEIYVPRHKRVHGYYVLPFLQGEHITARADLKADRPAGTLLVQAVHAEPWLPAGEQPGTAEALARELRGLAAWLGLEQVTVVGPGDLAPALKACLS</sequence>
<comment type="caution">
    <text evidence="2">The sequence shown here is derived from an EMBL/GenBank/DDBJ whole genome shotgun (WGS) entry which is preliminary data.</text>
</comment>
<gene>
    <name evidence="2" type="ORF">GCM10009751_22950</name>
</gene>
<reference evidence="3" key="1">
    <citation type="journal article" date="2019" name="Int. J. Syst. Evol. Microbiol.">
        <title>The Global Catalogue of Microorganisms (GCM) 10K type strain sequencing project: providing services to taxonomists for standard genome sequencing and annotation.</title>
        <authorList>
            <consortium name="The Broad Institute Genomics Platform"/>
            <consortium name="The Broad Institute Genome Sequencing Center for Infectious Disease"/>
            <person name="Wu L."/>
            <person name="Ma J."/>
        </authorList>
    </citation>
    <scope>NUCLEOTIDE SEQUENCE [LARGE SCALE GENOMIC DNA]</scope>
    <source>
        <strain evidence="3">JCM 14326</strain>
    </source>
</reference>
<evidence type="ECO:0000313" key="3">
    <source>
        <dbReference type="Proteomes" id="UP001501094"/>
    </source>
</evidence>